<evidence type="ECO:0000313" key="4">
    <source>
        <dbReference type="Proteomes" id="UP000278807"/>
    </source>
</evidence>
<dbReference type="SMART" id="SM00320">
    <property type="entry name" value="WD40"/>
    <property type="match status" value="10"/>
</dbReference>
<proteinExistence type="predicted"/>
<name>A0A158QHC8_RODNA</name>
<keyword evidence="1" id="KW-0853">WD repeat</keyword>
<dbReference type="PROSITE" id="PS50082">
    <property type="entry name" value="WD_REPEATS_2"/>
    <property type="match status" value="1"/>
</dbReference>
<dbReference type="InterPro" id="IPR015943">
    <property type="entry name" value="WD40/YVTN_repeat-like_dom_sf"/>
</dbReference>
<feature type="region of interest" description="Disordered" evidence="2">
    <location>
        <begin position="1376"/>
        <end position="1398"/>
    </location>
</feature>
<feature type="compositionally biased region" description="Basic residues" evidence="2">
    <location>
        <begin position="996"/>
        <end position="1007"/>
    </location>
</feature>
<dbReference type="WBParaSite" id="HNAJ_0000721201-mRNA-1">
    <property type="protein sequence ID" value="HNAJ_0000721201-mRNA-1"/>
    <property type="gene ID" value="HNAJ_0000721201"/>
</dbReference>
<dbReference type="SUPFAM" id="SSF50978">
    <property type="entry name" value="WD40 repeat-like"/>
    <property type="match status" value="2"/>
</dbReference>
<accession>A0A158QHC8</accession>
<dbReference type="STRING" id="102285.A0A158QHC8"/>
<dbReference type="OrthoDB" id="6154712at2759"/>
<protein>
    <submittedName>
        <fullName evidence="5">WD_REPEATS_REGION domain-containing protein</fullName>
    </submittedName>
</protein>
<gene>
    <name evidence="3" type="ORF">HNAJ_LOCUS7208</name>
</gene>
<evidence type="ECO:0000256" key="2">
    <source>
        <dbReference type="SAM" id="MobiDB-lite"/>
    </source>
</evidence>
<dbReference type="InterPro" id="IPR011044">
    <property type="entry name" value="Quino_amine_DH_bsu"/>
</dbReference>
<feature type="repeat" description="WD" evidence="1">
    <location>
        <begin position="846"/>
        <end position="879"/>
    </location>
</feature>
<dbReference type="Proteomes" id="UP000278807">
    <property type="component" value="Unassembled WGS sequence"/>
</dbReference>
<feature type="region of interest" description="Disordered" evidence="2">
    <location>
        <begin position="1051"/>
        <end position="1094"/>
    </location>
</feature>
<dbReference type="Pfam" id="PF00400">
    <property type="entry name" value="WD40"/>
    <property type="match status" value="4"/>
</dbReference>
<organism evidence="5">
    <name type="scientific">Rodentolepis nana</name>
    <name type="common">Dwarf tapeworm</name>
    <name type="synonym">Hymenolepis nana</name>
    <dbReference type="NCBI Taxonomy" id="102285"/>
    <lineage>
        <taxon>Eukaryota</taxon>
        <taxon>Metazoa</taxon>
        <taxon>Spiralia</taxon>
        <taxon>Lophotrochozoa</taxon>
        <taxon>Platyhelminthes</taxon>
        <taxon>Cestoda</taxon>
        <taxon>Eucestoda</taxon>
        <taxon>Cyclophyllidea</taxon>
        <taxon>Hymenolepididae</taxon>
        <taxon>Rodentolepis</taxon>
    </lineage>
</organism>
<dbReference type="SUPFAM" id="SSF50969">
    <property type="entry name" value="YVTN repeat-like/Quinoprotein amine dehydrogenase"/>
    <property type="match status" value="1"/>
</dbReference>
<evidence type="ECO:0000313" key="3">
    <source>
        <dbReference type="EMBL" id="VDO03068.1"/>
    </source>
</evidence>
<dbReference type="InterPro" id="IPR052779">
    <property type="entry name" value="WDR62"/>
</dbReference>
<keyword evidence="4" id="KW-1185">Reference proteome</keyword>
<dbReference type="PANTHER" id="PTHR45589">
    <property type="entry name" value="WD REPEAT DOMAIN 62, ISOFORM G"/>
    <property type="match status" value="1"/>
</dbReference>
<reference evidence="3 4" key="2">
    <citation type="submission" date="2018-11" db="EMBL/GenBank/DDBJ databases">
        <authorList>
            <consortium name="Pathogen Informatics"/>
        </authorList>
    </citation>
    <scope>NUCLEOTIDE SEQUENCE [LARGE SCALE GENOMIC DNA]</scope>
</reference>
<dbReference type="InterPro" id="IPR036322">
    <property type="entry name" value="WD40_repeat_dom_sf"/>
</dbReference>
<feature type="region of interest" description="Disordered" evidence="2">
    <location>
        <begin position="984"/>
        <end position="1012"/>
    </location>
</feature>
<dbReference type="EMBL" id="UZAE01012017">
    <property type="protein sequence ID" value="VDO03068.1"/>
    <property type="molecule type" value="Genomic_DNA"/>
</dbReference>
<dbReference type="SUPFAM" id="SSF50998">
    <property type="entry name" value="Quinoprotein alcohol dehydrogenase-like"/>
    <property type="match status" value="1"/>
</dbReference>
<dbReference type="PANTHER" id="PTHR45589:SF1">
    <property type="entry name" value="WD REPEAT DOMAIN 62, ISOFORM G"/>
    <property type="match status" value="1"/>
</dbReference>
<evidence type="ECO:0000313" key="5">
    <source>
        <dbReference type="WBParaSite" id="HNAJ_0000721201-mRNA-1"/>
    </source>
</evidence>
<feature type="compositionally biased region" description="Low complexity" evidence="2">
    <location>
        <begin position="1059"/>
        <end position="1072"/>
    </location>
</feature>
<dbReference type="InterPro" id="IPR011047">
    <property type="entry name" value="Quinoprotein_ADH-like_sf"/>
</dbReference>
<sequence>MSKTIRSVRSAKPRNAYNVVLERVLGFTAINNCSIALDTKNSTVFYTAGCVVVGESCISNFQFIVQSPSRKSLTCLDVSSDGKYIITGESGHQPMVRVWSRTDGHQLGALASHHFRISSVRFSPGPATYIVSVGCQEDQTICVWDRTQFQKVACAKVSAKASSKLEFLSLPRNVNAVAFANDGEYFVTVGIRHVRFWYLEEKKRSKVKETQPLKGRNAVLGDILHNTFTDVCCCLDPGESGGVPQILTLVLSQAGQLLQINSSRCVTKWVDLKVTSAACLALSRQVVAVGCASGVCLLFSAVTLRFITRVPLPHPLGTSIASSKIGTPFLAAGSGDEVSFAEVAAIKFDLTNGLLICMYADHSLYCWDVSNLKSITRRFAHFYHSRAVCGGSITSTSSVTSTLPSTPDETDLGRWAPAADPAVSPPHVEHFATCSDDDTVRIWAFPVNRSTFKGVELFPDGMYSLYRFKIHESLLRRTRHDADGFGPSYFGQGSTLNCSAPGSPSPLRQASSCRWSSNANIAFHQNGAGYGLRSLAISPRARHLAVGNRSGQLMIYDFNTFKLLHSIRAHDAEILSITYFESKLIPGMSLLCTSSRDRVIHVFAPQQDYSRVQTLADHSGVVNSALFYECEENRCIYLISCGADRSLLFRVLSTDPESQTARFVIEHHVSVTHSYSCATVVGPSILSPPSPAGGVSRVRTRARHYLAVACQGRQLRLYQITKARQLFHYRASTSEDGSPVCCATDPTSTLIATAGNLVVELFLRNPLYVLSCVIYRDVDVRMSYWMEVMRSKKSLLPKANAENGVCKSIINAKRSYLQNVIEQLGFRSDKQINLFHLFTGEHVTTLYGHADIVMGLIFLPDLRHLVSLSCDSCIFIWRLPPELTALMQDRQQRIAAALANTLPVETSSLESPSLLNGSPISSSNGLESKSLVESTEFCSNEAGLPSWAREKLRFRLVTQMYDVGDLNRVAAEAAKSSRYVLFSLQQHPNSDTEPSRHKRTTPGRTAKRSLTTDLTKPATKAAMAAMPHVSRSNSDLKRTLLASRRLRNYTVSNGPSEYLSRGGSLSRLSSASRGRRDGVGVESDVEGILNRSPSPKMASSAIFPRWASSVVDVNEESPFEPPPVDRNNQSPDLIETNLSLTTSLSTDILSNIDDLPPIKHHSNNGLMSRSQIDDYCPKLSRVEELYDNEMDLLTHESAPQKRPNALTIRGKTSARASWLEPDAEGIATARNQEDDLPLTGEPMVFRRPHSTMTHSRSSEDSLVNPVSSTSESVSTLSLLYSVREALDAAVEQLATTDDEAISDSREFFRTHLEWRVSRLRNILQVEPPLSSSIHSGISSTTMEQQQNVEETAVVNQLIERLMPSIRTAMTETLTATATTEQVADRRSLKVSADPLPAE</sequence>
<evidence type="ECO:0000256" key="1">
    <source>
        <dbReference type="PROSITE-ProRule" id="PRU00221"/>
    </source>
</evidence>
<dbReference type="InterPro" id="IPR001680">
    <property type="entry name" value="WD40_rpt"/>
</dbReference>
<dbReference type="Gene3D" id="2.130.10.10">
    <property type="entry name" value="YVTN repeat-like/Quinoprotein amine dehydrogenase"/>
    <property type="match status" value="4"/>
</dbReference>
<reference evidence="5" key="1">
    <citation type="submission" date="2016-04" db="UniProtKB">
        <authorList>
            <consortium name="WormBaseParasite"/>
        </authorList>
    </citation>
    <scope>IDENTIFICATION</scope>
</reference>